<proteinExistence type="predicted"/>
<dbReference type="SUPFAM" id="SSF89562">
    <property type="entry name" value="RraA-like"/>
    <property type="match status" value="1"/>
</dbReference>
<evidence type="ECO:0000313" key="2">
    <source>
        <dbReference type="EMBL" id="CAD8347691.1"/>
    </source>
</evidence>
<organism evidence="2">
    <name type="scientific">Pyrodinium bahamense</name>
    <dbReference type="NCBI Taxonomy" id="73915"/>
    <lineage>
        <taxon>Eukaryota</taxon>
        <taxon>Sar</taxon>
        <taxon>Alveolata</taxon>
        <taxon>Dinophyceae</taxon>
        <taxon>Gonyaulacales</taxon>
        <taxon>Pyrocystaceae</taxon>
        <taxon>Pyrodinium</taxon>
    </lineage>
</organism>
<protein>
    <recommendedName>
        <fullName evidence="3">4-hydroxy-4-methyl-2-oxoglutarate aldolase</fullName>
    </recommendedName>
</protein>
<dbReference type="PANTHER" id="PTHR33254">
    <property type="entry name" value="4-HYDROXY-4-METHYL-2-OXOGLUTARATE ALDOLASE 3-RELATED"/>
    <property type="match status" value="1"/>
</dbReference>
<evidence type="ECO:0000256" key="1">
    <source>
        <dbReference type="PIRSR" id="PIRSR605493-1"/>
    </source>
</evidence>
<name>A0A7S0F9X4_9DINO</name>
<comment type="cofactor">
    <cofactor evidence="1">
        <name>Mg(2+)</name>
        <dbReference type="ChEBI" id="CHEBI:18420"/>
    </cofactor>
</comment>
<dbReference type="CDD" id="cd16841">
    <property type="entry name" value="RraA_family"/>
    <property type="match status" value="1"/>
</dbReference>
<dbReference type="Gene3D" id="3.50.30.40">
    <property type="entry name" value="Ribonuclease E inhibitor RraA/RraA-like"/>
    <property type="match status" value="1"/>
</dbReference>
<dbReference type="EMBL" id="HBEG01005730">
    <property type="protein sequence ID" value="CAD8347691.1"/>
    <property type="molecule type" value="Transcribed_RNA"/>
</dbReference>
<feature type="binding site" evidence="1">
    <location>
        <begin position="3"/>
        <end position="6"/>
    </location>
    <ligand>
        <name>substrate</name>
    </ligand>
</feature>
<accession>A0A7S0F9X4</accession>
<dbReference type="GO" id="GO:0046872">
    <property type="term" value="F:metal ion binding"/>
    <property type="evidence" value="ECO:0007669"/>
    <property type="project" value="UniProtKB-KW"/>
</dbReference>
<dbReference type="Pfam" id="PF03737">
    <property type="entry name" value="RraA-like"/>
    <property type="match status" value="1"/>
</dbReference>
<dbReference type="InterPro" id="IPR005493">
    <property type="entry name" value="RraA/RraA-like"/>
</dbReference>
<dbReference type="AlphaFoldDB" id="A0A7S0F9X4"/>
<feature type="binding site" evidence="1">
    <location>
        <position position="26"/>
    </location>
    <ligand>
        <name>Mg(2+)</name>
        <dbReference type="ChEBI" id="CHEBI:18420"/>
    </ligand>
</feature>
<feature type="binding site" evidence="1">
    <location>
        <position position="25"/>
    </location>
    <ligand>
        <name>substrate</name>
    </ligand>
</feature>
<keyword evidence="1" id="KW-0479">Metal-binding</keyword>
<dbReference type="InterPro" id="IPR036704">
    <property type="entry name" value="RraA/RraA-like_sf"/>
</dbReference>
<gene>
    <name evidence="2" type="ORF">PBAH0796_LOCUS3430</name>
</gene>
<sequence length="139" mass="15025">MFGELLASEAARRGIAGMVVDGNCRDTPLLLQMSLPVYCRGRHPNAGTATKRGMSQVEISMGSVLVRPGDFVLGDDDGVVVCSEEELRQWLPKAESIQLVEARMLSHVQAGGSLFEKIPNFEAHLAAVAQGKASKLRFE</sequence>
<dbReference type="PANTHER" id="PTHR33254:SF4">
    <property type="entry name" value="4-HYDROXY-4-METHYL-2-OXOGLUTARATE ALDOLASE 3-RELATED"/>
    <property type="match status" value="1"/>
</dbReference>
<keyword evidence="1" id="KW-0460">Magnesium</keyword>
<evidence type="ECO:0008006" key="3">
    <source>
        <dbReference type="Google" id="ProtNLM"/>
    </source>
</evidence>
<reference evidence="2" key="1">
    <citation type="submission" date="2021-01" db="EMBL/GenBank/DDBJ databases">
        <authorList>
            <person name="Corre E."/>
            <person name="Pelletier E."/>
            <person name="Niang G."/>
            <person name="Scheremetjew M."/>
            <person name="Finn R."/>
            <person name="Kale V."/>
            <person name="Holt S."/>
            <person name="Cochrane G."/>
            <person name="Meng A."/>
            <person name="Brown T."/>
            <person name="Cohen L."/>
        </authorList>
    </citation>
    <scope>NUCLEOTIDE SEQUENCE</scope>
    <source>
        <strain evidence="2">Pbaha01</strain>
    </source>
</reference>